<evidence type="ECO:0000256" key="1">
    <source>
        <dbReference type="SAM" id="MobiDB-lite"/>
    </source>
</evidence>
<protein>
    <submittedName>
        <fullName evidence="2">Uncharacterized protein</fullName>
    </submittedName>
</protein>
<reference evidence="2" key="1">
    <citation type="submission" date="2014-09" db="EMBL/GenBank/DDBJ databases">
        <authorList>
            <person name="Magalhaes I.L.F."/>
            <person name="Oliveira U."/>
            <person name="Santos F.R."/>
            <person name="Vidigal T.H.D.A."/>
            <person name="Brescovit A.D."/>
            <person name="Santos A.J."/>
        </authorList>
    </citation>
    <scope>NUCLEOTIDE SEQUENCE</scope>
    <source>
        <tissue evidence="2">Shoot tissue taken approximately 20 cm above the soil surface</tissue>
    </source>
</reference>
<organism evidence="2">
    <name type="scientific">Arundo donax</name>
    <name type="common">Giant reed</name>
    <name type="synonym">Donax arundinaceus</name>
    <dbReference type="NCBI Taxonomy" id="35708"/>
    <lineage>
        <taxon>Eukaryota</taxon>
        <taxon>Viridiplantae</taxon>
        <taxon>Streptophyta</taxon>
        <taxon>Embryophyta</taxon>
        <taxon>Tracheophyta</taxon>
        <taxon>Spermatophyta</taxon>
        <taxon>Magnoliopsida</taxon>
        <taxon>Liliopsida</taxon>
        <taxon>Poales</taxon>
        <taxon>Poaceae</taxon>
        <taxon>PACMAD clade</taxon>
        <taxon>Arundinoideae</taxon>
        <taxon>Arundineae</taxon>
        <taxon>Arundo</taxon>
    </lineage>
</organism>
<dbReference type="EMBL" id="GBRH01187442">
    <property type="protein sequence ID" value="JAE10454.1"/>
    <property type="molecule type" value="Transcribed_RNA"/>
</dbReference>
<name>A0A0A9FGU7_ARUDO</name>
<evidence type="ECO:0000313" key="2">
    <source>
        <dbReference type="EMBL" id="JAE10454.1"/>
    </source>
</evidence>
<reference evidence="2" key="2">
    <citation type="journal article" date="2015" name="Data Brief">
        <title>Shoot transcriptome of the giant reed, Arundo donax.</title>
        <authorList>
            <person name="Barrero R.A."/>
            <person name="Guerrero F.D."/>
            <person name="Moolhuijzen P."/>
            <person name="Goolsby J.A."/>
            <person name="Tidwell J."/>
            <person name="Bellgard S.E."/>
            <person name="Bellgard M.I."/>
        </authorList>
    </citation>
    <scope>NUCLEOTIDE SEQUENCE</scope>
    <source>
        <tissue evidence="2">Shoot tissue taken approximately 20 cm above the soil surface</tissue>
    </source>
</reference>
<sequence length="102" mass="11390">MVALTWPKARRQGGATLAGGGGRWGTRRRHPSGWWTKPRAPGNSGRRDGALVTRAWRETHWGRRSPWAAACRSWGRWTWRRRFGGWLQGGAAGWGAEPDGEA</sequence>
<proteinExistence type="predicted"/>
<accession>A0A0A9FGU7</accession>
<feature type="region of interest" description="Disordered" evidence="1">
    <location>
        <begin position="1"/>
        <end position="48"/>
    </location>
</feature>
<dbReference type="AlphaFoldDB" id="A0A0A9FGU7"/>